<dbReference type="EMBL" id="BTGC01000005">
    <property type="protein sequence ID" value="GMM51416.1"/>
    <property type="molecule type" value="Genomic_DNA"/>
</dbReference>
<name>A0AAV5RLC0_STABA</name>
<dbReference type="PANTHER" id="PTHR28218">
    <property type="entry name" value="VPS4-ASSOCIATED PROTEIN 1"/>
    <property type="match status" value="1"/>
</dbReference>
<reference evidence="2 3" key="1">
    <citation type="journal article" date="2023" name="Elife">
        <title>Identification of key yeast species and microbe-microbe interactions impacting larval growth of Drosophila in the wild.</title>
        <authorList>
            <person name="Mure A."/>
            <person name="Sugiura Y."/>
            <person name="Maeda R."/>
            <person name="Honda K."/>
            <person name="Sakurai N."/>
            <person name="Takahashi Y."/>
            <person name="Watada M."/>
            <person name="Katoh T."/>
            <person name="Gotoh A."/>
            <person name="Gotoh Y."/>
            <person name="Taniguchi I."/>
            <person name="Nakamura K."/>
            <person name="Hayashi T."/>
            <person name="Katayama T."/>
            <person name="Uemura T."/>
            <person name="Hattori Y."/>
        </authorList>
    </citation>
    <scope>NUCLEOTIDE SEQUENCE [LARGE SCALE GENOMIC DNA]</scope>
    <source>
        <strain evidence="2 3">SB-73</strain>
    </source>
</reference>
<dbReference type="Proteomes" id="UP001362899">
    <property type="component" value="Unassembled WGS sequence"/>
</dbReference>
<comment type="caution">
    <text evidence="2">The sequence shown here is derived from an EMBL/GenBank/DDBJ whole genome shotgun (WGS) entry which is preliminary data.</text>
</comment>
<organism evidence="2 3">
    <name type="scientific">Starmerella bacillaris</name>
    <name type="common">Yeast</name>
    <name type="synonym">Candida zemplinina</name>
    <dbReference type="NCBI Taxonomy" id="1247836"/>
    <lineage>
        <taxon>Eukaryota</taxon>
        <taxon>Fungi</taxon>
        <taxon>Dikarya</taxon>
        <taxon>Ascomycota</taxon>
        <taxon>Saccharomycotina</taxon>
        <taxon>Dipodascomycetes</taxon>
        <taxon>Dipodascales</taxon>
        <taxon>Trichomonascaceae</taxon>
        <taxon>Starmerella</taxon>
    </lineage>
</organism>
<evidence type="ECO:0008006" key="4">
    <source>
        <dbReference type="Google" id="ProtNLM"/>
    </source>
</evidence>
<evidence type="ECO:0000313" key="3">
    <source>
        <dbReference type="Proteomes" id="UP001362899"/>
    </source>
</evidence>
<feature type="region of interest" description="Disordered" evidence="1">
    <location>
        <begin position="76"/>
        <end position="111"/>
    </location>
</feature>
<dbReference type="GO" id="GO:0007034">
    <property type="term" value="P:vacuolar transport"/>
    <property type="evidence" value="ECO:0007669"/>
    <property type="project" value="TreeGrafter"/>
</dbReference>
<proteinExistence type="predicted"/>
<sequence length="175" mass="19981">MFSNNYIQRRTAPENERGCFLCHKPTTSVLVNEIPEADHFYACDVHLNDPGFATQDSNNLKEIESQNTRQKEFLELKAKWDSNQKKKDSDKPNKDKEGSEHASEAEVSVEPALQERKIKPLYHLNRGVYNLRVGTHRKAADQQRLQKMLSQPDLFPSVPTHKPSQNPKGSNGKKA</sequence>
<dbReference type="GO" id="GO:0005768">
    <property type="term" value="C:endosome"/>
    <property type="evidence" value="ECO:0007669"/>
    <property type="project" value="TreeGrafter"/>
</dbReference>
<gene>
    <name evidence="2" type="ORF">DASB73_023740</name>
</gene>
<dbReference type="Pfam" id="PF08432">
    <property type="entry name" value="Vfa1"/>
    <property type="match status" value="1"/>
</dbReference>
<keyword evidence="3" id="KW-1185">Reference proteome</keyword>
<feature type="region of interest" description="Disordered" evidence="1">
    <location>
        <begin position="135"/>
        <end position="175"/>
    </location>
</feature>
<accession>A0AAV5RLC0</accession>
<evidence type="ECO:0000256" key="1">
    <source>
        <dbReference type="SAM" id="MobiDB-lite"/>
    </source>
</evidence>
<dbReference type="InterPro" id="IPR013640">
    <property type="entry name" value="Vfa1"/>
</dbReference>
<evidence type="ECO:0000313" key="2">
    <source>
        <dbReference type="EMBL" id="GMM51416.1"/>
    </source>
</evidence>
<dbReference type="AlphaFoldDB" id="A0AAV5RLC0"/>
<protein>
    <recommendedName>
        <fullName evidence="4">VPS4-associated protein 1</fullName>
    </recommendedName>
</protein>
<feature type="compositionally biased region" description="Basic and acidic residues" evidence="1">
    <location>
        <begin position="76"/>
        <end position="104"/>
    </location>
</feature>
<dbReference type="PANTHER" id="PTHR28218:SF1">
    <property type="entry name" value="VPS4-ASSOCIATED PROTEIN 1"/>
    <property type="match status" value="1"/>
</dbReference>